<sequence length="79" mass="8309">MNLAPRRRVGNIHRRRGGAHTTPGPGPQRVCPAAIGGSRQARGPVARVAVGAGEPRAQRSRPLFPYLAVAQYTGKGSVD</sequence>
<dbReference type="RefSeq" id="WP_200592238.1">
    <property type="nucleotide sequence ID" value="NZ_JAEPBG010000004.1"/>
</dbReference>
<proteinExistence type="predicted"/>
<dbReference type="Proteomes" id="UP000622890">
    <property type="component" value="Unassembled WGS sequence"/>
</dbReference>
<name>A0A934STP4_9BURK</name>
<dbReference type="EMBL" id="JAEPBG010000004">
    <property type="protein sequence ID" value="MBK4735487.1"/>
    <property type="molecule type" value="Genomic_DNA"/>
</dbReference>
<feature type="compositionally biased region" description="Basic residues" evidence="1">
    <location>
        <begin position="1"/>
        <end position="18"/>
    </location>
</feature>
<gene>
    <name evidence="2" type="ORF">JJB74_12755</name>
</gene>
<evidence type="ECO:0000313" key="2">
    <source>
        <dbReference type="EMBL" id="MBK4735487.1"/>
    </source>
</evidence>
<keyword evidence="3" id="KW-1185">Reference proteome</keyword>
<feature type="region of interest" description="Disordered" evidence="1">
    <location>
        <begin position="1"/>
        <end position="30"/>
    </location>
</feature>
<organism evidence="2 3">
    <name type="scientific">Noviherbaspirillum pedocola</name>
    <dbReference type="NCBI Taxonomy" id="2801341"/>
    <lineage>
        <taxon>Bacteria</taxon>
        <taxon>Pseudomonadati</taxon>
        <taxon>Pseudomonadota</taxon>
        <taxon>Betaproteobacteria</taxon>
        <taxon>Burkholderiales</taxon>
        <taxon>Oxalobacteraceae</taxon>
        <taxon>Noviherbaspirillum</taxon>
    </lineage>
</organism>
<accession>A0A934STP4</accession>
<reference evidence="2" key="1">
    <citation type="submission" date="2021-01" db="EMBL/GenBank/DDBJ databases">
        <title>Genome sequence of strain Noviherbaspirillum sp. DKR-6.</title>
        <authorList>
            <person name="Chaudhary D.K."/>
        </authorList>
    </citation>
    <scope>NUCLEOTIDE SEQUENCE</scope>
    <source>
        <strain evidence="2">DKR-6</strain>
    </source>
</reference>
<evidence type="ECO:0000313" key="3">
    <source>
        <dbReference type="Proteomes" id="UP000622890"/>
    </source>
</evidence>
<dbReference type="AlphaFoldDB" id="A0A934STP4"/>
<protein>
    <submittedName>
        <fullName evidence="2">Uncharacterized protein</fullName>
    </submittedName>
</protein>
<comment type="caution">
    <text evidence="2">The sequence shown here is derived from an EMBL/GenBank/DDBJ whole genome shotgun (WGS) entry which is preliminary data.</text>
</comment>
<evidence type="ECO:0000256" key="1">
    <source>
        <dbReference type="SAM" id="MobiDB-lite"/>
    </source>
</evidence>